<dbReference type="SUPFAM" id="SSF52540">
    <property type="entry name" value="P-loop containing nucleoside triphosphate hydrolases"/>
    <property type="match status" value="1"/>
</dbReference>
<reference evidence="5 6" key="1">
    <citation type="submission" date="2020-07" db="EMBL/GenBank/DDBJ databases">
        <title>Sequencing the genomes of 1000 actinobacteria strains.</title>
        <authorList>
            <person name="Klenk H.-P."/>
        </authorList>
    </citation>
    <scope>NUCLEOTIDE SEQUENCE [LARGE SCALE GENOMIC DNA]</scope>
    <source>
        <strain evidence="5 6">DSM 26341</strain>
    </source>
</reference>
<keyword evidence="1" id="KW-0547">Nucleotide-binding</keyword>
<evidence type="ECO:0000256" key="1">
    <source>
        <dbReference type="ARBA" id="ARBA00022741"/>
    </source>
</evidence>
<comment type="caution">
    <text evidence="5">The sequence shown here is derived from an EMBL/GenBank/DDBJ whole genome shotgun (WGS) entry which is preliminary data.</text>
</comment>
<dbReference type="SMART" id="SM00534">
    <property type="entry name" value="MUTSac"/>
    <property type="match status" value="1"/>
</dbReference>
<dbReference type="GO" id="GO:0030983">
    <property type="term" value="F:mismatched DNA binding"/>
    <property type="evidence" value="ECO:0007669"/>
    <property type="project" value="InterPro"/>
</dbReference>
<dbReference type="RefSeq" id="WP_179429151.1">
    <property type="nucleotide sequence ID" value="NZ_JACBZP010000001.1"/>
</dbReference>
<dbReference type="GO" id="GO:0006298">
    <property type="term" value="P:mismatch repair"/>
    <property type="evidence" value="ECO:0007669"/>
    <property type="project" value="InterPro"/>
</dbReference>
<keyword evidence="6" id="KW-1185">Reference proteome</keyword>
<keyword evidence="2" id="KW-0067">ATP-binding</keyword>
<dbReference type="AlphaFoldDB" id="A0A7Z0IIW0"/>
<protein>
    <submittedName>
        <fullName evidence="5">DNA mismatch repair ATPase MutS</fullName>
    </submittedName>
</protein>
<dbReference type="GO" id="GO:0140664">
    <property type="term" value="F:ATP-dependent DNA damage sensor activity"/>
    <property type="evidence" value="ECO:0007669"/>
    <property type="project" value="InterPro"/>
</dbReference>
<evidence type="ECO:0000313" key="5">
    <source>
        <dbReference type="EMBL" id="NYI68869.1"/>
    </source>
</evidence>
<keyword evidence="3" id="KW-0238">DNA-binding</keyword>
<dbReference type="InterPro" id="IPR000432">
    <property type="entry name" value="DNA_mismatch_repair_MutS_C"/>
</dbReference>
<dbReference type="PANTHER" id="PTHR11361">
    <property type="entry name" value="DNA MISMATCH REPAIR PROTEIN MUTS FAMILY MEMBER"/>
    <property type="match status" value="1"/>
</dbReference>
<dbReference type="Pfam" id="PF00488">
    <property type="entry name" value="MutS_V"/>
    <property type="match status" value="1"/>
</dbReference>
<dbReference type="InterPro" id="IPR045076">
    <property type="entry name" value="MutS"/>
</dbReference>
<feature type="domain" description="DNA mismatch repair proteins mutS family" evidence="4">
    <location>
        <begin position="322"/>
        <end position="495"/>
    </location>
</feature>
<dbReference type="EMBL" id="JACBZP010000001">
    <property type="protein sequence ID" value="NYI68869.1"/>
    <property type="molecule type" value="Genomic_DNA"/>
</dbReference>
<evidence type="ECO:0000313" key="6">
    <source>
        <dbReference type="Proteomes" id="UP000539111"/>
    </source>
</evidence>
<evidence type="ECO:0000259" key="4">
    <source>
        <dbReference type="SMART" id="SM00534"/>
    </source>
</evidence>
<gene>
    <name evidence="5" type="ORF">BJY26_003175</name>
</gene>
<dbReference type="GO" id="GO:0005829">
    <property type="term" value="C:cytosol"/>
    <property type="evidence" value="ECO:0007669"/>
    <property type="project" value="TreeGrafter"/>
</dbReference>
<evidence type="ECO:0000256" key="2">
    <source>
        <dbReference type="ARBA" id="ARBA00022840"/>
    </source>
</evidence>
<accession>A0A7Z0IIW0</accession>
<proteinExistence type="predicted"/>
<dbReference type="Proteomes" id="UP000539111">
    <property type="component" value="Unassembled WGS sequence"/>
</dbReference>
<sequence>MKAHLMYADADFDVSTNLPGHYDDLDRDLELGTLLTAMAGGDDYVYDISHRALMLGLHRADQVQFRQEVLQDCLRDPEAIRELYALAGEAIHRERRIYGGLTRGFPDAVLRHAIEVMRLFDEMLTRVRDVAAEHAGSFTSTGMTTLCQSLRTELDDEYLDSIREHLSQLKFDHGIQMSAELGRGNKAAGYVLRLPNDAHLPWWKRMFERDRTGFSFRIADRDESGAQALAELRGRGVNLAANSLAQSTDHILSFFTMLKTELAFYVGGLNLHDALANAGADVCFPEVAAGDTDLDASGLYDPSLRLTSSDHVVGNDIEANAKRLIVITGANRGGKSTLLRSVGVAQLMFQAGLYVPARKFRASLCDGVFTHFKREEDAGMVSGKLDEEMARMSDIVDRLTPSGMLLCNESFSATNEREGSEIARQIVTALLEAGVRVLYVTHMFDLARSLEFDNSDDGLFLRAERLDDGGRTFRVRPGKPLPTSFGEDLFNSIFGAGSTPNSGRSAAVTIDKVQVDHADG</sequence>
<dbReference type="PANTHER" id="PTHR11361:SF34">
    <property type="entry name" value="DNA MISMATCH REPAIR PROTEIN MSH1, MITOCHONDRIAL"/>
    <property type="match status" value="1"/>
</dbReference>
<evidence type="ECO:0000256" key="3">
    <source>
        <dbReference type="ARBA" id="ARBA00023125"/>
    </source>
</evidence>
<organism evidence="5 6">
    <name type="scientific">Spelaeicoccus albus</name>
    <dbReference type="NCBI Taxonomy" id="1280376"/>
    <lineage>
        <taxon>Bacteria</taxon>
        <taxon>Bacillati</taxon>
        <taxon>Actinomycetota</taxon>
        <taxon>Actinomycetes</taxon>
        <taxon>Micrococcales</taxon>
        <taxon>Brevibacteriaceae</taxon>
        <taxon>Spelaeicoccus</taxon>
    </lineage>
</organism>
<dbReference type="Gene3D" id="3.40.50.300">
    <property type="entry name" value="P-loop containing nucleotide triphosphate hydrolases"/>
    <property type="match status" value="1"/>
</dbReference>
<dbReference type="GO" id="GO:0005524">
    <property type="term" value="F:ATP binding"/>
    <property type="evidence" value="ECO:0007669"/>
    <property type="project" value="UniProtKB-KW"/>
</dbReference>
<name>A0A7Z0IIW0_9MICO</name>
<dbReference type="InterPro" id="IPR027417">
    <property type="entry name" value="P-loop_NTPase"/>
</dbReference>